<dbReference type="RefSeq" id="WP_173635259.1">
    <property type="nucleotide sequence ID" value="NZ_CP054212.1"/>
</dbReference>
<evidence type="ECO:0000313" key="2">
    <source>
        <dbReference type="Proteomes" id="UP000505325"/>
    </source>
</evidence>
<reference evidence="1 2" key="1">
    <citation type="submission" date="2020-06" db="EMBL/GenBank/DDBJ databases">
        <title>Genome sequence of Paramixta manurensis strain PD-1.</title>
        <authorList>
            <person name="Lee C.W."/>
            <person name="Kim J."/>
        </authorList>
    </citation>
    <scope>NUCLEOTIDE SEQUENCE [LARGE SCALE GENOMIC DNA]</scope>
    <source>
        <strain evidence="1 2">PD-1</strain>
    </source>
</reference>
<gene>
    <name evidence="1" type="ORF">PMPD1_3477</name>
</gene>
<protein>
    <submittedName>
        <fullName evidence="1">Uncharacterized protein</fullName>
    </submittedName>
</protein>
<organism evidence="1 2">
    <name type="scientific">Paramixta manurensis</name>
    <dbReference type="NCBI Taxonomy" id="2740817"/>
    <lineage>
        <taxon>Bacteria</taxon>
        <taxon>Pseudomonadati</taxon>
        <taxon>Pseudomonadota</taxon>
        <taxon>Gammaproteobacteria</taxon>
        <taxon>Enterobacterales</taxon>
        <taxon>Erwiniaceae</taxon>
        <taxon>Paramixta</taxon>
    </lineage>
</organism>
<keyword evidence="2" id="KW-1185">Reference proteome</keyword>
<dbReference type="AlphaFoldDB" id="A0A6M8UFL5"/>
<name>A0A6M8UFL5_9GAMM</name>
<proteinExistence type="predicted"/>
<dbReference type="KEGG" id="pmak:PMPD1_3477"/>
<dbReference type="EMBL" id="CP054212">
    <property type="protein sequence ID" value="QKJ88394.1"/>
    <property type="molecule type" value="Genomic_DNA"/>
</dbReference>
<dbReference type="Proteomes" id="UP000505325">
    <property type="component" value="Chromosome"/>
</dbReference>
<evidence type="ECO:0000313" key="1">
    <source>
        <dbReference type="EMBL" id="QKJ88394.1"/>
    </source>
</evidence>
<accession>A0A6M8UFL5</accession>
<sequence>MRQFLRNLFASPEQLLAVCSRHERMEARQEGQRILIDEDGNVSVNTDSQEAQEDFARHVAALRDTQKNDQEESGAR</sequence>